<dbReference type="Proteomes" id="UP001175226">
    <property type="component" value="Unassembled WGS sequence"/>
</dbReference>
<reference evidence="3" key="1">
    <citation type="submission" date="2023-06" db="EMBL/GenBank/DDBJ databases">
        <authorList>
            <consortium name="Lawrence Berkeley National Laboratory"/>
            <person name="Ahrendt S."/>
            <person name="Sahu N."/>
            <person name="Indic B."/>
            <person name="Wong-Bajracharya J."/>
            <person name="Merenyi Z."/>
            <person name="Ke H.-M."/>
            <person name="Monk M."/>
            <person name="Kocsube S."/>
            <person name="Drula E."/>
            <person name="Lipzen A."/>
            <person name="Balint B."/>
            <person name="Henrissat B."/>
            <person name="Andreopoulos B."/>
            <person name="Martin F.M."/>
            <person name="Harder C.B."/>
            <person name="Rigling D."/>
            <person name="Ford K.L."/>
            <person name="Foster G.D."/>
            <person name="Pangilinan J."/>
            <person name="Papanicolaou A."/>
            <person name="Barry K."/>
            <person name="LaButti K."/>
            <person name="Viragh M."/>
            <person name="Koriabine M."/>
            <person name="Yan M."/>
            <person name="Riley R."/>
            <person name="Champramary S."/>
            <person name="Plett K.L."/>
            <person name="Tsai I.J."/>
            <person name="Slot J."/>
            <person name="Sipos G."/>
            <person name="Plett J."/>
            <person name="Nagy L.G."/>
            <person name="Grigoriev I.V."/>
        </authorList>
    </citation>
    <scope>NUCLEOTIDE SEQUENCE</scope>
    <source>
        <strain evidence="3">FPL87.14</strain>
    </source>
</reference>
<dbReference type="EMBL" id="JAUEPT010000018">
    <property type="protein sequence ID" value="KAK0444824.1"/>
    <property type="molecule type" value="Genomic_DNA"/>
</dbReference>
<keyword evidence="2" id="KW-0812">Transmembrane</keyword>
<gene>
    <name evidence="3" type="ORF">EV421DRAFT_1799885</name>
</gene>
<protein>
    <submittedName>
        <fullName evidence="3">Uncharacterized protein</fullName>
    </submittedName>
</protein>
<dbReference type="AlphaFoldDB" id="A0AA39JLQ8"/>
<keyword evidence="4" id="KW-1185">Reference proteome</keyword>
<feature type="transmembrane region" description="Helical" evidence="2">
    <location>
        <begin position="77"/>
        <end position="97"/>
    </location>
</feature>
<feature type="region of interest" description="Disordered" evidence="1">
    <location>
        <begin position="224"/>
        <end position="246"/>
    </location>
</feature>
<keyword evidence="2" id="KW-1133">Transmembrane helix</keyword>
<feature type="transmembrane region" description="Helical" evidence="2">
    <location>
        <begin position="54"/>
        <end position="71"/>
    </location>
</feature>
<evidence type="ECO:0000256" key="1">
    <source>
        <dbReference type="SAM" id="MobiDB-lite"/>
    </source>
</evidence>
<sequence>MGTQLPCFYLSATFFLLICDRPFSYFLSSSIPLLRPFQCRFFKCRAHIRRSAHLLHIVALILSGFFRLQSFRMQFSFALLAFFACLATSVSAAPYGMQSTEYLMVRDGKEHVNKKNSGNNAGNAAANATDSAAATDTATNATAVASSNSTADAAAAANDTASTVTVTVTAADCTATDATAATGVNATAATDIGATANATDVSAAANATDASTDASANATADANASATDAATTSTSSKKNTSGTKNNKSDIKTVITDLLGGAKKREFGRRGLVNRLISDGVLDL</sequence>
<evidence type="ECO:0000256" key="2">
    <source>
        <dbReference type="SAM" id="Phobius"/>
    </source>
</evidence>
<organism evidence="3 4">
    <name type="scientific">Armillaria borealis</name>
    <dbReference type="NCBI Taxonomy" id="47425"/>
    <lineage>
        <taxon>Eukaryota</taxon>
        <taxon>Fungi</taxon>
        <taxon>Dikarya</taxon>
        <taxon>Basidiomycota</taxon>
        <taxon>Agaricomycotina</taxon>
        <taxon>Agaricomycetes</taxon>
        <taxon>Agaricomycetidae</taxon>
        <taxon>Agaricales</taxon>
        <taxon>Marasmiineae</taxon>
        <taxon>Physalacriaceae</taxon>
        <taxon>Armillaria</taxon>
    </lineage>
</organism>
<keyword evidence="2" id="KW-0472">Membrane</keyword>
<proteinExistence type="predicted"/>
<name>A0AA39JLQ8_9AGAR</name>
<comment type="caution">
    <text evidence="3">The sequence shown here is derived from an EMBL/GenBank/DDBJ whole genome shotgun (WGS) entry which is preliminary data.</text>
</comment>
<evidence type="ECO:0000313" key="3">
    <source>
        <dbReference type="EMBL" id="KAK0444824.1"/>
    </source>
</evidence>
<feature type="compositionally biased region" description="Low complexity" evidence="1">
    <location>
        <begin position="224"/>
        <end position="245"/>
    </location>
</feature>
<accession>A0AA39JLQ8</accession>
<evidence type="ECO:0000313" key="4">
    <source>
        <dbReference type="Proteomes" id="UP001175226"/>
    </source>
</evidence>